<keyword evidence="1" id="KW-0472">Membrane</keyword>
<keyword evidence="1" id="KW-1133">Transmembrane helix</keyword>
<proteinExistence type="predicted"/>
<feature type="transmembrane region" description="Helical" evidence="1">
    <location>
        <begin position="24"/>
        <end position="43"/>
    </location>
</feature>
<protein>
    <submittedName>
        <fullName evidence="2">Membrane protein</fullName>
    </submittedName>
</protein>
<dbReference type="STRING" id="411154.GFO_0723"/>
<reference evidence="2 3" key="1">
    <citation type="journal article" date="2006" name="Environ. Microbiol.">
        <title>Whole genome analysis of the marine Bacteroidetes'Gramella forsetii' reveals adaptations to degradation of polymeric organic matter.</title>
        <authorList>
            <person name="Bauer M."/>
            <person name="Kube M."/>
            <person name="Teeling H."/>
            <person name="Richter M."/>
            <person name="Lombardot T."/>
            <person name="Allers E."/>
            <person name="Wuerdemann C.A."/>
            <person name="Quast C."/>
            <person name="Kuhl H."/>
            <person name="Knaust F."/>
            <person name="Woebken D."/>
            <person name="Bischof K."/>
            <person name="Mussmann M."/>
            <person name="Choudhuri J.V."/>
            <person name="Meyer F."/>
            <person name="Reinhardt R."/>
            <person name="Amann R.I."/>
            <person name="Gloeckner F.O."/>
        </authorList>
    </citation>
    <scope>NUCLEOTIDE SEQUENCE [LARGE SCALE GENOMIC DNA]</scope>
    <source>
        <strain evidence="2 3">KT0803</strain>
    </source>
</reference>
<name>A0LZA5_CHRFK</name>
<evidence type="ECO:0000313" key="2">
    <source>
        <dbReference type="EMBL" id="CAL65700.1"/>
    </source>
</evidence>
<gene>
    <name evidence="2" type="ordered locus">GFO_0723</name>
</gene>
<dbReference type="KEGG" id="gfo:GFO_0723"/>
<keyword evidence="1" id="KW-0812">Transmembrane</keyword>
<dbReference type="HOGENOM" id="CLU_2522879_0_0_10"/>
<dbReference type="Proteomes" id="UP000000755">
    <property type="component" value="Chromosome"/>
</dbReference>
<evidence type="ECO:0000256" key="1">
    <source>
        <dbReference type="SAM" id="Phobius"/>
    </source>
</evidence>
<sequence length="84" mass="10050">MRVKFQQKLSSYPVFNLEIMENNIYKSLGILAAVIISRSLYMHQEFYANIWFENQLKIIFLGLIFLALIVMVIRFQNFEKVKDK</sequence>
<accession>A0LZA5</accession>
<dbReference type="EMBL" id="CU207366">
    <property type="protein sequence ID" value="CAL65700.1"/>
    <property type="molecule type" value="Genomic_DNA"/>
</dbReference>
<organism evidence="2 3">
    <name type="scientific">Christiangramia forsetii (strain DSM 17595 / CGMCC 1.15422 / KT0803)</name>
    <name type="common">Gramella forsetii</name>
    <dbReference type="NCBI Taxonomy" id="411154"/>
    <lineage>
        <taxon>Bacteria</taxon>
        <taxon>Pseudomonadati</taxon>
        <taxon>Bacteroidota</taxon>
        <taxon>Flavobacteriia</taxon>
        <taxon>Flavobacteriales</taxon>
        <taxon>Flavobacteriaceae</taxon>
        <taxon>Christiangramia</taxon>
    </lineage>
</organism>
<evidence type="ECO:0000313" key="3">
    <source>
        <dbReference type="Proteomes" id="UP000000755"/>
    </source>
</evidence>
<dbReference type="AlphaFoldDB" id="A0LZA5"/>
<feature type="transmembrane region" description="Helical" evidence="1">
    <location>
        <begin position="55"/>
        <end position="75"/>
    </location>
</feature>